<name>A0A0R1F0M0_9LACO</name>
<dbReference type="Proteomes" id="UP000051181">
    <property type="component" value="Unassembled WGS sequence"/>
</dbReference>
<keyword evidence="1" id="KW-1133">Transmembrane helix</keyword>
<gene>
    <name evidence="2" type="ORF">FD22_GL001682</name>
</gene>
<protein>
    <submittedName>
        <fullName evidence="2">Uncharacterized protein</fullName>
    </submittedName>
</protein>
<comment type="caution">
    <text evidence="2">The sequence shown here is derived from an EMBL/GenBank/DDBJ whole genome shotgun (WGS) entry which is preliminary data.</text>
</comment>
<feature type="transmembrane region" description="Helical" evidence="1">
    <location>
        <begin position="6"/>
        <end position="24"/>
    </location>
</feature>
<dbReference type="PATRIC" id="fig|913848.6.peg.1721"/>
<keyword evidence="1" id="KW-0812">Transmembrane</keyword>
<dbReference type="GeneID" id="65917240"/>
<proteinExistence type="predicted"/>
<reference evidence="2 3" key="1">
    <citation type="journal article" date="2015" name="Genome Announc.">
        <title>Expanding the biotechnology potential of lactobacilli through comparative genomics of 213 strains and associated genera.</title>
        <authorList>
            <person name="Sun Z."/>
            <person name="Harris H.M."/>
            <person name="McCann A."/>
            <person name="Guo C."/>
            <person name="Argimon S."/>
            <person name="Zhang W."/>
            <person name="Yang X."/>
            <person name="Jeffery I.B."/>
            <person name="Cooney J.C."/>
            <person name="Kagawa T.F."/>
            <person name="Liu W."/>
            <person name="Song Y."/>
            <person name="Salvetti E."/>
            <person name="Wrobel A."/>
            <person name="Rasinkangas P."/>
            <person name="Parkhill J."/>
            <person name="Rea M.C."/>
            <person name="O'Sullivan O."/>
            <person name="Ritari J."/>
            <person name="Douillard F.P."/>
            <person name="Paul Ross R."/>
            <person name="Yang R."/>
            <person name="Briner A.E."/>
            <person name="Felis G.E."/>
            <person name="de Vos W.M."/>
            <person name="Barrangou R."/>
            <person name="Klaenhammer T.R."/>
            <person name="Caufield P.W."/>
            <person name="Cui Y."/>
            <person name="Zhang H."/>
            <person name="O'Toole P.W."/>
        </authorList>
    </citation>
    <scope>NUCLEOTIDE SEQUENCE [LARGE SCALE GENOMIC DNA]</scope>
    <source>
        <strain evidence="2 3">DSM 20001</strain>
    </source>
</reference>
<dbReference type="RefSeq" id="WP_010011112.1">
    <property type="nucleotide sequence ID" value="NZ_AZCN01000047.1"/>
</dbReference>
<sequence>MNLLVTIIMTLFLLGQAVIFWLLYRRNQRISGHGQEAKWVHYYHNGMLAFGVVVITIGFCSLFFYGGARLNVVNTVFYCLAVDFCAYEVKSVVRSK</sequence>
<evidence type="ECO:0000256" key="1">
    <source>
        <dbReference type="SAM" id="Phobius"/>
    </source>
</evidence>
<accession>A0A0R1F0M0</accession>
<dbReference type="EMBL" id="AZCN01000047">
    <property type="protein sequence ID" value="KRK15500.1"/>
    <property type="molecule type" value="Genomic_DNA"/>
</dbReference>
<keyword evidence="1" id="KW-0472">Membrane</keyword>
<organism evidence="2 3">
    <name type="scientific">Loigolactobacillus coryniformis subsp. coryniformis KCTC 3167 = DSM 20001</name>
    <dbReference type="NCBI Taxonomy" id="913848"/>
    <lineage>
        <taxon>Bacteria</taxon>
        <taxon>Bacillati</taxon>
        <taxon>Bacillota</taxon>
        <taxon>Bacilli</taxon>
        <taxon>Lactobacillales</taxon>
        <taxon>Lactobacillaceae</taxon>
        <taxon>Loigolactobacillus</taxon>
    </lineage>
</organism>
<dbReference type="AlphaFoldDB" id="A0A0R1F0M0"/>
<evidence type="ECO:0000313" key="3">
    <source>
        <dbReference type="Proteomes" id="UP000051181"/>
    </source>
</evidence>
<evidence type="ECO:0000313" key="2">
    <source>
        <dbReference type="EMBL" id="KRK15500.1"/>
    </source>
</evidence>
<feature type="transmembrane region" description="Helical" evidence="1">
    <location>
        <begin position="45"/>
        <end position="66"/>
    </location>
</feature>